<sequence>MTMKLELSSRKNSSVMEIPSVVNTAEEVVTQKMDILMILNPSDVQVKTEDHSDNESTNSEMGARNQHEQPSHYIQQPRPMSGEHPLIHYQTQLEALESQNHTRLSAVRSGRTQLPPAPIHRRPLTFNPINAPRRYTTHYSLPPIYPIHDEGYHSPPPTYHYRHERHHQLHHRRQSRSVPTPNKKKPRSNKTYTVEEVDFIRYYKEDLNKRWPEVLACFRRYFIERQRDSEQSLSSRYYRDNCLKMYDSSGRLMRDDNGKIKTISAKVRRRGTPAGREEALPYTLVQKHPERAMRYPWVSEQHKIEARRLAAEMSDQEREILNSQRAQQLRQEELERGIVEERRSSSDDSMHLCDPLDPRRGSIDESMDEFSGYEGSSTASSPQISPRSSP</sequence>
<dbReference type="EMBL" id="VICG01000016">
    <property type="protein sequence ID" value="KAA8564068.1"/>
    <property type="molecule type" value="Genomic_DNA"/>
</dbReference>
<keyword evidence="4" id="KW-1185">Reference proteome</keyword>
<comment type="caution">
    <text evidence="3">The sequence shown here is derived from an EMBL/GenBank/DDBJ whole genome shotgun (WGS) entry which is preliminary data.</text>
</comment>
<feature type="compositionally biased region" description="Polar residues" evidence="2">
    <location>
        <begin position="374"/>
        <end position="390"/>
    </location>
</feature>
<keyword evidence="1" id="KW-0175">Coiled coil</keyword>
<feature type="region of interest" description="Disordered" evidence="2">
    <location>
        <begin position="149"/>
        <end position="190"/>
    </location>
</feature>
<feature type="region of interest" description="Disordered" evidence="2">
    <location>
        <begin position="101"/>
        <end position="128"/>
    </location>
</feature>
<dbReference type="OrthoDB" id="3921745at2759"/>
<evidence type="ECO:0000256" key="2">
    <source>
        <dbReference type="SAM" id="MobiDB-lite"/>
    </source>
</evidence>
<dbReference type="Proteomes" id="UP000322873">
    <property type="component" value="Unassembled WGS sequence"/>
</dbReference>
<accession>A0A5M9J4E1</accession>
<evidence type="ECO:0000313" key="4">
    <source>
        <dbReference type="Proteomes" id="UP000322873"/>
    </source>
</evidence>
<proteinExistence type="predicted"/>
<feature type="compositionally biased region" description="Basic and acidic residues" evidence="2">
    <location>
        <begin position="340"/>
        <end position="363"/>
    </location>
</feature>
<dbReference type="VEuPathDB" id="FungiDB:MFRU_032g00510"/>
<feature type="region of interest" description="Disordered" evidence="2">
    <location>
        <begin position="340"/>
        <end position="390"/>
    </location>
</feature>
<protein>
    <submittedName>
        <fullName evidence="3">Uncharacterized protein</fullName>
    </submittedName>
</protein>
<dbReference type="AlphaFoldDB" id="A0A5M9J4E1"/>
<feature type="compositionally biased region" description="Basic residues" evidence="2">
    <location>
        <begin position="160"/>
        <end position="175"/>
    </location>
</feature>
<feature type="region of interest" description="Disordered" evidence="2">
    <location>
        <begin position="44"/>
        <end position="83"/>
    </location>
</feature>
<name>A0A5M9J4E1_MONFR</name>
<evidence type="ECO:0000256" key="1">
    <source>
        <dbReference type="SAM" id="Coils"/>
    </source>
</evidence>
<feature type="coiled-coil region" evidence="1">
    <location>
        <begin position="299"/>
        <end position="326"/>
    </location>
</feature>
<evidence type="ECO:0000313" key="3">
    <source>
        <dbReference type="EMBL" id="KAA8564068.1"/>
    </source>
</evidence>
<organism evidence="3 4">
    <name type="scientific">Monilinia fructicola</name>
    <name type="common">Brown rot fungus</name>
    <name type="synonym">Ciboria fructicola</name>
    <dbReference type="NCBI Taxonomy" id="38448"/>
    <lineage>
        <taxon>Eukaryota</taxon>
        <taxon>Fungi</taxon>
        <taxon>Dikarya</taxon>
        <taxon>Ascomycota</taxon>
        <taxon>Pezizomycotina</taxon>
        <taxon>Leotiomycetes</taxon>
        <taxon>Helotiales</taxon>
        <taxon>Sclerotiniaceae</taxon>
        <taxon>Monilinia</taxon>
    </lineage>
</organism>
<reference evidence="3 4" key="1">
    <citation type="submission" date="2019-06" db="EMBL/GenBank/DDBJ databases">
        <title>Genome Sequence of the Brown Rot Fungal Pathogen Monilinia fructicola.</title>
        <authorList>
            <person name="De Miccolis Angelini R.M."/>
            <person name="Landi L."/>
            <person name="Abate D."/>
            <person name="Pollastro S."/>
            <person name="Romanazzi G."/>
            <person name="Faretra F."/>
        </authorList>
    </citation>
    <scope>NUCLEOTIDE SEQUENCE [LARGE SCALE GENOMIC DNA]</scope>
    <source>
        <strain evidence="3 4">Mfrc123</strain>
    </source>
</reference>
<gene>
    <name evidence="3" type="ORF">EYC84_012057</name>
</gene>